<dbReference type="EMBL" id="AAMS01000009">
    <property type="protein sequence ID" value="EAQ05489.1"/>
    <property type="molecule type" value="Genomic_DNA"/>
</dbReference>
<gene>
    <name evidence="2" type="ORF">SKA53_03734</name>
</gene>
<evidence type="ECO:0000259" key="1">
    <source>
        <dbReference type="Pfam" id="PF01966"/>
    </source>
</evidence>
<comment type="caution">
    <text evidence="2">The sequence shown here is derived from an EMBL/GenBank/DDBJ whole genome shotgun (WGS) entry which is preliminary data.</text>
</comment>
<dbReference type="STRING" id="314232.SKA53_03734"/>
<reference evidence="2 3" key="1">
    <citation type="submission" date="2006-01" db="EMBL/GenBank/DDBJ databases">
        <authorList>
            <person name="Hagstrom A."/>
            <person name="Ferriera S."/>
            <person name="Johnson J."/>
            <person name="Kravitz S."/>
            <person name="Halpern A."/>
            <person name="Remington K."/>
            <person name="Beeson K."/>
            <person name="Tran B."/>
            <person name="Rogers Y.-H."/>
            <person name="Friedman R."/>
            <person name="Venter J.C."/>
        </authorList>
    </citation>
    <scope>NUCLEOTIDE SEQUENCE [LARGE SCALE GENOMIC DNA]</scope>
    <source>
        <strain evidence="2 3">SKA53</strain>
    </source>
</reference>
<sequence length="201" mass="23255">MLDTTQDFARYDPVWRKAEPYMRARKNDIHIPLSFAWAVRLLNDYSDADRDVCLLAILLHDIGWYAIDMDDIIEKGFSGPNMLQSDVRYLHEAESVKIGTQVLQATGWNADIISQVCEIIDGHDTRFYPRHLNDRIVRDADKLWRFDVTGIAVACDWFKLTPHAYADRLEDQKDKLETEVGREYAAQTLAASRKTLMLHVI</sequence>
<dbReference type="eggNOG" id="COG1418">
    <property type="taxonomic scope" value="Bacteria"/>
</dbReference>
<dbReference type="AlphaFoldDB" id="A3V8Q8"/>
<accession>A3V8Q8</accession>
<proteinExistence type="predicted"/>
<keyword evidence="3" id="KW-1185">Reference proteome</keyword>
<evidence type="ECO:0000313" key="3">
    <source>
        <dbReference type="Proteomes" id="UP000004507"/>
    </source>
</evidence>
<protein>
    <recommendedName>
        <fullName evidence="1">HD domain-containing protein</fullName>
    </recommendedName>
</protein>
<dbReference type="RefSeq" id="WP_007204703.1">
    <property type="nucleotide sequence ID" value="NZ_CH672414.1"/>
</dbReference>
<dbReference type="Pfam" id="PF01966">
    <property type="entry name" value="HD"/>
    <property type="match status" value="1"/>
</dbReference>
<name>A3V8Q8_9RHOB</name>
<dbReference type="InterPro" id="IPR006674">
    <property type="entry name" value="HD_domain"/>
</dbReference>
<dbReference type="OrthoDB" id="942406at2"/>
<evidence type="ECO:0000313" key="2">
    <source>
        <dbReference type="EMBL" id="EAQ05489.1"/>
    </source>
</evidence>
<dbReference type="Proteomes" id="UP000004507">
    <property type="component" value="Unassembled WGS sequence"/>
</dbReference>
<organism evidence="2 3">
    <name type="scientific">Yoonia vestfoldensis SKA53</name>
    <dbReference type="NCBI Taxonomy" id="314232"/>
    <lineage>
        <taxon>Bacteria</taxon>
        <taxon>Pseudomonadati</taxon>
        <taxon>Pseudomonadota</taxon>
        <taxon>Alphaproteobacteria</taxon>
        <taxon>Rhodobacterales</taxon>
        <taxon>Paracoccaceae</taxon>
        <taxon>Yoonia</taxon>
    </lineage>
</organism>
<dbReference type="SUPFAM" id="SSF109604">
    <property type="entry name" value="HD-domain/PDEase-like"/>
    <property type="match status" value="1"/>
</dbReference>
<dbReference type="InterPro" id="IPR003607">
    <property type="entry name" value="HD/PDEase_dom"/>
</dbReference>
<dbReference type="HOGENOM" id="CLU_092695_0_0_5"/>
<feature type="domain" description="HD" evidence="1">
    <location>
        <begin position="38"/>
        <end position="143"/>
    </location>
</feature>
<dbReference type="Gene3D" id="1.10.3210.10">
    <property type="entry name" value="Hypothetical protein af1432"/>
    <property type="match status" value="1"/>
</dbReference>
<dbReference type="CDD" id="cd00077">
    <property type="entry name" value="HDc"/>
    <property type="match status" value="1"/>
</dbReference>